<dbReference type="OrthoDB" id="60843at2759"/>
<reference evidence="3" key="1">
    <citation type="submission" date="2006-10" db="EMBL/GenBank/DDBJ databases">
        <authorList>
            <person name="Amadeo P."/>
            <person name="Zhao Q."/>
            <person name="Wortman J."/>
            <person name="Fraser-Liggett C."/>
            <person name="Carlton J."/>
        </authorList>
    </citation>
    <scope>NUCLEOTIDE SEQUENCE</scope>
    <source>
        <strain evidence="3">G3</strain>
    </source>
</reference>
<keyword evidence="1" id="KW-0378">Hydrolase</keyword>
<dbReference type="GO" id="GO:0004722">
    <property type="term" value="F:protein serine/threonine phosphatase activity"/>
    <property type="evidence" value="ECO:0000318"/>
    <property type="project" value="GO_Central"/>
</dbReference>
<dbReference type="InterPro" id="IPR039123">
    <property type="entry name" value="PPTC7"/>
</dbReference>
<dbReference type="SMART" id="SM00332">
    <property type="entry name" value="PP2Cc"/>
    <property type="match status" value="1"/>
</dbReference>
<keyword evidence="4" id="KW-1185">Reference proteome</keyword>
<organism evidence="3 4">
    <name type="scientific">Trichomonas vaginalis (strain ATCC PRA-98 / G3)</name>
    <dbReference type="NCBI Taxonomy" id="412133"/>
    <lineage>
        <taxon>Eukaryota</taxon>
        <taxon>Metamonada</taxon>
        <taxon>Parabasalia</taxon>
        <taxon>Trichomonadida</taxon>
        <taxon>Trichomonadidae</taxon>
        <taxon>Trichomonas</taxon>
    </lineage>
</organism>
<dbReference type="STRING" id="5722.A2E6S6"/>
<dbReference type="PROSITE" id="PS51746">
    <property type="entry name" value="PPM_2"/>
    <property type="match status" value="1"/>
</dbReference>
<proteinExistence type="inferred from homology"/>
<comment type="catalytic activity">
    <reaction evidence="1">
        <text>O-phospho-L-seryl-[protein] + H2O = L-seryl-[protein] + phosphate</text>
        <dbReference type="Rhea" id="RHEA:20629"/>
        <dbReference type="Rhea" id="RHEA-COMP:9863"/>
        <dbReference type="Rhea" id="RHEA-COMP:11604"/>
        <dbReference type="ChEBI" id="CHEBI:15377"/>
        <dbReference type="ChEBI" id="CHEBI:29999"/>
        <dbReference type="ChEBI" id="CHEBI:43474"/>
        <dbReference type="ChEBI" id="CHEBI:83421"/>
        <dbReference type="EC" id="3.1.3.16"/>
    </reaction>
</comment>
<reference evidence="3" key="2">
    <citation type="journal article" date="2007" name="Science">
        <title>Draft genome sequence of the sexually transmitted pathogen Trichomonas vaginalis.</title>
        <authorList>
            <person name="Carlton J.M."/>
            <person name="Hirt R.P."/>
            <person name="Silva J.C."/>
            <person name="Delcher A.L."/>
            <person name="Schatz M."/>
            <person name="Zhao Q."/>
            <person name="Wortman J.R."/>
            <person name="Bidwell S.L."/>
            <person name="Alsmark U.C.M."/>
            <person name="Besteiro S."/>
            <person name="Sicheritz-Ponten T."/>
            <person name="Noel C.J."/>
            <person name="Dacks J.B."/>
            <person name="Foster P.G."/>
            <person name="Simillion C."/>
            <person name="Van de Peer Y."/>
            <person name="Miranda-Saavedra D."/>
            <person name="Barton G.J."/>
            <person name="Westrop G.D."/>
            <person name="Mueller S."/>
            <person name="Dessi D."/>
            <person name="Fiori P.L."/>
            <person name="Ren Q."/>
            <person name="Paulsen I."/>
            <person name="Zhang H."/>
            <person name="Bastida-Corcuera F.D."/>
            <person name="Simoes-Barbosa A."/>
            <person name="Brown M.T."/>
            <person name="Hayes R.D."/>
            <person name="Mukherjee M."/>
            <person name="Okumura C.Y."/>
            <person name="Schneider R."/>
            <person name="Smith A.J."/>
            <person name="Vanacova S."/>
            <person name="Villalvazo M."/>
            <person name="Haas B.J."/>
            <person name="Pertea M."/>
            <person name="Feldblyum T.V."/>
            <person name="Utterback T.R."/>
            <person name="Shu C.L."/>
            <person name="Osoegawa K."/>
            <person name="de Jong P.J."/>
            <person name="Hrdy I."/>
            <person name="Horvathova L."/>
            <person name="Zubacova Z."/>
            <person name="Dolezal P."/>
            <person name="Malik S.B."/>
            <person name="Logsdon J.M. Jr."/>
            <person name="Henze K."/>
            <person name="Gupta A."/>
            <person name="Wang C.C."/>
            <person name="Dunne R.L."/>
            <person name="Upcroft J.A."/>
            <person name="Upcroft P."/>
            <person name="White O."/>
            <person name="Salzberg S.L."/>
            <person name="Tang P."/>
            <person name="Chiu C.-H."/>
            <person name="Lee Y.-S."/>
            <person name="Embley T.M."/>
            <person name="Coombs G.H."/>
            <person name="Mottram J.C."/>
            <person name="Tachezy J."/>
            <person name="Fraser-Liggett C.M."/>
            <person name="Johnson P.J."/>
        </authorList>
    </citation>
    <scope>NUCLEOTIDE SEQUENCE [LARGE SCALE GENOMIC DNA]</scope>
    <source>
        <strain evidence="3">G3</strain>
    </source>
</reference>
<comment type="catalytic activity">
    <reaction evidence="1">
        <text>O-phospho-L-threonyl-[protein] + H2O = L-threonyl-[protein] + phosphate</text>
        <dbReference type="Rhea" id="RHEA:47004"/>
        <dbReference type="Rhea" id="RHEA-COMP:11060"/>
        <dbReference type="Rhea" id="RHEA-COMP:11605"/>
        <dbReference type="ChEBI" id="CHEBI:15377"/>
        <dbReference type="ChEBI" id="CHEBI:30013"/>
        <dbReference type="ChEBI" id="CHEBI:43474"/>
        <dbReference type="ChEBI" id="CHEBI:61977"/>
        <dbReference type="EC" id="3.1.3.16"/>
    </reaction>
</comment>
<dbReference type="PANTHER" id="PTHR12320:SF1">
    <property type="entry name" value="PROTEIN PHOSPHATASE PTC7 HOMOLOG"/>
    <property type="match status" value="1"/>
</dbReference>
<dbReference type="FunCoup" id="A2E6S6">
    <property type="interactions" value="186"/>
</dbReference>
<dbReference type="Gene3D" id="3.60.40.10">
    <property type="entry name" value="PPM-type phosphatase domain"/>
    <property type="match status" value="1"/>
</dbReference>
<dbReference type="EMBL" id="DS113315">
    <property type="protein sequence ID" value="EAY11670.1"/>
    <property type="molecule type" value="Genomic_DNA"/>
</dbReference>
<keyword evidence="1" id="KW-0479">Metal-binding</keyword>
<name>A2E6S6_TRIV3</name>
<dbReference type="SUPFAM" id="SSF81606">
    <property type="entry name" value="PP2C-like"/>
    <property type="match status" value="1"/>
</dbReference>
<sequence length="259" mass="28071">MLSGIYRSFSAKLKFIASAANIPHPQKAHFGGEDAWFINEKNNTIGVADGVGGWANVPGANAAKYAKDLMKNCSDNSHLNTSLEILRKGYDLMDPKLLGSTTAVIAAIRDSKIDLINLGDSGASLFRGVRTIFETSPQTFSFNFPYQLGTHSETVPENGDRKLLEAHPGDVIILATDGVYDNVWASDIEREVNRAKKLSVPQKIVKEISSVIADMAHKNGLNTRYDSPFAAEARRNGYGGQIGGKLDDVTIVSAMIVNE</sequence>
<dbReference type="AlphaFoldDB" id="A2E6S6"/>
<dbReference type="SMR" id="A2E6S6"/>
<dbReference type="InterPro" id="IPR001932">
    <property type="entry name" value="PPM-type_phosphatase-like_dom"/>
</dbReference>
<evidence type="ECO:0000259" key="2">
    <source>
        <dbReference type="PROSITE" id="PS51746"/>
    </source>
</evidence>
<dbReference type="InParanoid" id="A2E6S6"/>
<dbReference type="RefSeq" id="XP_001323893.1">
    <property type="nucleotide sequence ID" value="XM_001323858.1"/>
</dbReference>
<comment type="cofactor">
    <cofactor evidence="1">
        <name>Mg(2+)</name>
        <dbReference type="ChEBI" id="CHEBI:18420"/>
    </cofactor>
</comment>
<feature type="domain" description="PPM-type phosphatase" evidence="2">
    <location>
        <begin position="19"/>
        <end position="256"/>
    </location>
</feature>
<dbReference type="Proteomes" id="UP000001542">
    <property type="component" value="Unassembled WGS sequence"/>
</dbReference>
<dbReference type="PANTHER" id="PTHR12320">
    <property type="entry name" value="PROTEIN PHOSPHATASE 2C"/>
    <property type="match status" value="1"/>
</dbReference>
<keyword evidence="1" id="KW-0464">Manganese</keyword>
<keyword evidence="1" id="KW-0460">Magnesium</keyword>
<accession>A2E6S6</accession>
<comment type="cofactor">
    <cofactor evidence="1">
        <name>Mn(2+)</name>
        <dbReference type="ChEBI" id="CHEBI:29035"/>
    </cofactor>
</comment>
<evidence type="ECO:0000313" key="3">
    <source>
        <dbReference type="EMBL" id="EAY11670.1"/>
    </source>
</evidence>
<evidence type="ECO:0000313" key="4">
    <source>
        <dbReference type="Proteomes" id="UP000001542"/>
    </source>
</evidence>
<dbReference type="OMA" id="ANTIAWM"/>
<dbReference type="VEuPathDB" id="TrichDB:TVAG_158970"/>
<keyword evidence="1" id="KW-0904">Protein phosphatase</keyword>
<dbReference type="GO" id="GO:0046872">
    <property type="term" value="F:metal ion binding"/>
    <property type="evidence" value="ECO:0007669"/>
    <property type="project" value="UniProtKB-UniRule"/>
</dbReference>
<dbReference type="SMART" id="SM00331">
    <property type="entry name" value="PP2C_SIG"/>
    <property type="match status" value="1"/>
</dbReference>
<dbReference type="VEuPathDB" id="TrichDB:TVAGG3_0779200"/>
<comment type="similarity">
    <text evidence="1">Belongs to the PP2C family.</text>
</comment>
<dbReference type="eggNOG" id="KOG1379">
    <property type="taxonomic scope" value="Eukaryota"/>
</dbReference>
<gene>
    <name evidence="3" type="ORF">TVAG_158970</name>
</gene>
<dbReference type="KEGG" id="tva:4769624"/>
<dbReference type="InterPro" id="IPR036457">
    <property type="entry name" value="PPM-type-like_dom_sf"/>
</dbReference>
<dbReference type="EC" id="3.1.3.16" evidence="1"/>
<protein>
    <recommendedName>
        <fullName evidence="1">Protein phosphatase</fullName>
        <ecNumber evidence="1">3.1.3.16</ecNumber>
    </recommendedName>
</protein>
<evidence type="ECO:0000256" key="1">
    <source>
        <dbReference type="RuleBase" id="RU366020"/>
    </source>
</evidence>